<feature type="region of interest" description="Disordered" evidence="1">
    <location>
        <begin position="253"/>
        <end position="308"/>
    </location>
</feature>
<sequence>MDDNNSLANDVQDFFTDDVTTTSDAVIGRLGVGLLHFVAFLFGIYSLYHGLHATAAYRAATGLGMAAGAVGIAANELVLAGLYIAYFHGMIIGDFQKIAAAFTAGLGFIICCLGIVGDSLLQAGLELPSWLSTYMRFGLPNSPAIMALGAVIVLASHPAIARRIKAAVKREDFLEKKHGRQMTAQDARLGAITSLANVQLNAITMAGRYAADAYRTVDVQAYIQQAAIDNLPDILRGAGVFIPYGTVIEGTTVNPPAFPAPQADPPPAADQPTPRPGLRDRLRHRFGGIPTADQPQPALPTVAPAAPPSDDAARHVLGDLTTAELRQLIADLAALRQAQAEAEPTRAGGVNGSYPNA</sequence>
<proteinExistence type="predicted"/>
<feature type="compositionally biased region" description="Pro residues" evidence="1">
    <location>
        <begin position="256"/>
        <end position="275"/>
    </location>
</feature>
<keyword evidence="2" id="KW-0472">Membrane</keyword>
<feature type="transmembrane region" description="Helical" evidence="2">
    <location>
        <begin position="63"/>
        <end position="86"/>
    </location>
</feature>
<evidence type="ECO:0000313" key="4">
    <source>
        <dbReference type="Proteomes" id="UP000215027"/>
    </source>
</evidence>
<dbReference type="EMBL" id="LN890655">
    <property type="protein sequence ID" value="CUS04259.2"/>
    <property type="molecule type" value="Genomic_DNA"/>
</dbReference>
<dbReference type="KEGG" id="pbf:CFX0092_A2381"/>
<organism evidence="3 4">
    <name type="scientific">Candidatus Promineifilum breve</name>
    <dbReference type="NCBI Taxonomy" id="1806508"/>
    <lineage>
        <taxon>Bacteria</taxon>
        <taxon>Bacillati</taxon>
        <taxon>Chloroflexota</taxon>
        <taxon>Ardenticatenia</taxon>
        <taxon>Candidatus Promineifilales</taxon>
        <taxon>Candidatus Promineifilaceae</taxon>
        <taxon>Candidatus Promineifilum</taxon>
    </lineage>
</organism>
<gene>
    <name evidence="3" type="ORF">CFX0092_A2381</name>
</gene>
<accession>A0A160T4E4</accession>
<feature type="compositionally biased region" description="Low complexity" evidence="1">
    <location>
        <begin position="295"/>
        <end position="308"/>
    </location>
</feature>
<dbReference type="AlphaFoldDB" id="A0A160T4E4"/>
<keyword evidence="2" id="KW-0812">Transmembrane</keyword>
<dbReference type="RefSeq" id="WP_095043635.1">
    <property type="nucleotide sequence ID" value="NZ_LN890655.1"/>
</dbReference>
<feature type="transmembrane region" description="Helical" evidence="2">
    <location>
        <begin position="30"/>
        <end position="51"/>
    </location>
</feature>
<protein>
    <submittedName>
        <fullName evidence="3">Uncharacterized protein</fullName>
    </submittedName>
</protein>
<evidence type="ECO:0000256" key="2">
    <source>
        <dbReference type="SAM" id="Phobius"/>
    </source>
</evidence>
<feature type="transmembrane region" description="Helical" evidence="2">
    <location>
        <begin position="98"/>
        <end position="117"/>
    </location>
</feature>
<dbReference type="Proteomes" id="UP000215027">
    <property type="component" value="Chromosome I"/>
</dbReference>
<reference evidence="3" key="1">
    <citation type="submission" date="2016-01" db="EMBL/GenBank/DDBJ databases">
        <authorList>
            <person name="Mcilroy J.S."/>
            <person name="Karst M S."/>
            <person name="Albertsen M."/>
        </authorList>
    </citation>
    <scope>NUCLEOTIDE SEQUENCE</scope>
    <source>
        <strain evidence="3">Cfx-K</strain>
    </source>
</reference>
<evidence type="ECO:0000313" key="3">
    <source>
        <dbReference type="EMBL" id="CUS04259.2"/>
    </source>
</evidence>
<evidence type="ECO:0000256" key="1">
    <source>
        <dbReference type="SAM" id="MobiDB-lite"/>
    </source>
</evidence>
<name>A0A160T4E4_9CHLR</name>
<keyword evidence="4" id="KW-1185">Reference proteome</keyword>
<keyword evidence="2" id="KW-1133">Transmembrane helix</keyword>
<feature type="transmembrane region" description="Helical" evidence="2">
    <location>
        <begin position="137"/>
        <end position="160"/>
    </location>
</feature>